<evidence type="ECO:0000313" key="1">
    <source>
        <dbReference type="EMBL" id="CAI57697.1"/>
    </source>
</evidence>
<proteinExistence type="predicted"/>
<keyword evidence="1" id="KW-0614">Plasmid</keyword>
<geneLocation type="plasmid" evidence="1">
    <name>pCCK647</name>
</geneLocation>
<dbReference type="EMBL" id="AJ884726">
    <property type="protein sequence ID" value="CAI57697.1"/>
    <property type="molecule type" value="Genomic_DNA"/>
</dbReference>
<sequence>MRTVKKIARERNMTAKGAAKKFGKSTRTIQRLVALDRSDYERRADERRKMAYNLRLQGKKWKEVGEALGCSDEAARALYKRYLALQEKKQKEAEEAKNETANYDLFMD</sequence>
<organism evidence="1">
    <name type="scientific">Pasteurella multocida</name>
    <dbReference type="NCBI Taxonomy" id="747"/>
    <lineage>
        <taxon>Bacteria</taxon>
        <taxon>Pseudomonadati</taxon>
        <taxon>Pseudomonadota</taxon>
        <taxon>Gammaproteobacteria</taxon>
        <taxon>Pasteurellales</taxon>
        <taxon>Pasteurellaceae</taxon>
        <taxon>Pasteurella</taxon>
    </lineage>
</organism>
<reference evidence="1" key="1">
    <citation type="journal article" date="2005" name="Antimicrob. Agents Chemother.">
        <title>Novel spectinomycin/streptomycin resistance gene, aadA14, from Pasteurella multocida.</title>
        <authorList>
            <person name="Kehrenberg C."/>
            <person name="Catry B."/>
            <person name="Haesebrouck F."/>
            <person name="de Kruif A."/>
            <person name="Schwarz S."/>
        </authorList>
    </citation>
    <scope>NUCLEOTIDE SEQUENCE [LARGE SCALE GENOMIC DNA]</scope>
    <source>
        <strain evidence="1">6647</strain>
        <plasmid evidence="1">pCCK647</plasmid>
    </source>
</reference>
<dbReference type="AlphaFoldDB" id="Q5DUB8"/>
<dbReference type="RefSeq" id="WP_011264083.1">
    <property type="nucleotide sequence ID" value="NC_006868.1"/>
</dbReference>
<accession>Q5DUB8</accession>
<name>Q5DUB8_PASMD</name>
<protein>
    <submittedName>
        <fullName evidence="1">Plasmid replication protein</fullName>
    </submittedName>
</protein>
<gene>
    <name evidence="1" type="primary">rep</name>
</gene>